<organism evidence="6 7">
    <name type="scientific">Ophiostoma piceae (strain UAMH 11346)</name>
    <name type="common">Sap stain fungus</name>
    <dbReference type="NCBI Taxonomy" id="1262450"/>
    <lineage>
        <taxon>Eukaryota</taxon>
        <taxon>Fungi</taxon>
        <taxon>Dikarya</taxon>
        <taxon>Ascomycota</taxon>
        <taxon>Pezizomycotina</taxon>
        <taxon>Sordariomycetes</taxon>
        <taxon>Sordariomycetidae</taxon>
        <taxon>Ophiostomatales</taxon>
        <taxon>Ophiostomataceae</taxon>
        <taxon>Ophiostoma</taxon>
    </lineage>
</organism>
<dbReference type="InterPro" id="IPR006696">
    <property type="entry name" value="DUF423"/>
</dbReference>
<evidence type="ECO:0000313" key="6">
    <source>
        <dbReference type="EMBL" id="EPE03041.1"/>
    </source>
</evidence>
<dbReference type="AlphaFoldDB" id="S3BUC6"/>
<proteinExistence type="predicted"/>
<dbReference type="PANTHER" id="PTHR43461">
    <property type="entry name" value="TRANSMEMBRANE PROTEIN 256"/>
    <property type="match status" value="1"/>
</dbReference>
<accession>S3BUC6</accession>
<feature type="transmembrane region" description="Helical" evidence="5">
    <location>
        <begin position="143"/>
        <end position="161"/>
    </location>
</feature>
<evidence type="ECO:0000256" key="4">
    <source>
        <dbReference type="ARBA" id="ARBA00023136"/>
    </source>
</evidence>
<dbReference type="EMBL" id="KE148171">
    <property type="protein sequence ID" value="EPE03041.1"/>
    <property type="molecule type" value="Genomic_DNA"/>
</dbReference>
<gene>
    <name evidence="6" type="ORF">F503_08655</name>
</gene>
<keyword evidence="7" id="KW-1185">Reference proteome</keyword>
<evidence type="ECO:0000256" key="1">
    <source>
        <dbReference type="ARBA" id="ARBA00004141"/>
    </source>
</evidence>
<evidence type="ECO:0000313" key="7">
    <source>
        <dbReference type="Proteomes" id="UP000016923"/>
    </source>
</evidence>
<dbReference type="OrthoDB" id="269173at2759"/>
<dbReference type="GO" id="GO:0016020">
    <property type="term" value="C:membrane"/>
    <property type="evidence" value="ECO:0007669"/>
    <property type="project" value="UniProtKB-SubCell"/>
</dbReference>
<reference evidence="6 7" key="1">
    <citation type="journal article" date="2013" name="BMC Genomics">
        <title>The genome and transcriptome of the pine saprophyte Ophiostoma piceae, and a comparison with the bark beetle-associated pine pathogen Grosmannia clavigera.</title>
        <authorList>
            <person name="Haridas S."/>
            <person name="Wang Y."/>
            <person name="Lim L."/>
            <person name="Massoumi Alamouti S."/>
            <person name="Jackman S."/>
            <person name="Docking R."/>
            <person name="Robertson G."/>
            <person name="Birol I."/>
            <person name="Bohlmann J."/>
            <person name="Breuil C."/>
        </authorList>
    </citation>
    <scope>NUCLEOTIDE SEQUENCE [LARGE SCALE GENOMIC DNA]</scope>
    <source>
        <strain evidence="6 7">UAMH 11346</strain>
    </source>
</reference>
<dbReference type="Pfam" id="PF04241">
    <property type="entry name" value="DUF423"/>
    <property type="match status" value="1"/>
</dbReference>
<evidence type="ECO:0000256" key="5">
    <source>
        <dbReference type="SAM" id="Phobius"/>
    </source>
</evidence>
<keyword evidence="3 5" id="KW-1133">Transmembrane helix</keyword>
<dbReference type="HOGENOM" id="CLU_096548_0_0_1"/>
<feature type="transmembrane region" description="Helical" evidence="5">
    <location>
        <begin position="45"/>
        <end position="71"/>
    </location>
</feature>
<name>S3BUC6_OPHP1</name>
<dbReference type="eggNOG" id="KOG3472">
    <property type="taxonomic scope" value="Eukaryota"/>
</dbReference>
<protein>
    <submittedName>
        <fullName evidence="6">Membrane protein</fullName>
    </submittedName>
</protein>
<evidence type="ECO:0000256" key="3">
    <source>
        <dbReference type="ARBA" id="ARBA00022989"/>
    </source>
</evidence>
<comment type="subcellular location">
    <subcellularLocation>
        <location evidence="1">Membrane</location>
        <topology evidence="1">Multi-pass membrane protein</topology>
    </subcellularLocation>
</comment>
<feature type="transmembrane region" description="Helical" evidence="5">
    <location>
        <begin position="111"/>
        <end position="131"/>
    </location>
</feature>
<keyword evidence="4 5" id="KW-0472">Membrane</keyword>
<keyword evidence="2 5" id="KW-0812">Transmembrane</keyword>
<sequence length="167" mass="18066">MSIVVQTHGYADEETPLLIAVHNDLPPGTHVVPVNQPQQRQRKRVAVALAGMFFFRVGALFGASAVALGAFGAHGLKKRISDPVKLQNWQTAAHYQLAHSVAMLAARGNPVASTFFIAGMTMFSGSIYALTLDVERFRWAGPVTPIGGICLILGWLTLVFSRGRIQL</sequence>
<dbReference type="Proteomes" id="UP000016923">
    <property type="component" value="Unassembled WGS sequence"/>
</dbReference>
<dbReference type="PANTHER" id="PTHR43461:SF1">
    <property type="entry name" value="TRANSMEMBRANE PROTEIN 256"/>
    <property type="match status" value="1"/>
</dbReference>
<evidence type="ECO:0000256" key="2">
    <source>
        <dbReference type="ARBA" id="ARBA00022692"/>
    </source>
</evidence>
<dbReference type="VEuPathDB" id="FungiDB:F503_08655"/>